<organism evidence="8">
    <name type="scientific">Gongylonema pulchrum</name>
    <dbReference type="NCBI Taxonomy" id="637853"/>
    <lineage>
        <taxon>Eukaryota</taxon>
        <taxon>Metazoa</taxon>
        <taxon>Ecdysozoa</taxon>
        <taxon>Nematoda</taxon>
        <taxon>Chromadorea</taxon>
        <taxon>Rhabditida</taxon>
        <taxon>Spirurina</taxon>
        <taxon>Spiruromorpha</taxon>
        <taxon>Spiruroidea</taxon>
        <taxon>Gongylonematidae</taxon>
        <taxon>Gongylonema</taxon>
    </lineage>
</organism>
<protein>
    <submittedName>
        <fullName evidence="8">FZ domain-containing protein</fullName>
    </submittedName>
</protein>
<feature type="domain" description="FZ" evidence="5">
    <location>
        <begin position="30"/>
        <end position="140"/>
    </location>
</feature>
<dbReference type="GO" id="GO:0035567">
    <property type="term" value="P:non-canonical Wnt signaling pathway"/>
    <property type="evidence" value="ECO:0007669"/>
    <property type="project" value="TreeGrafter"/>
</dbReference>
<dbReference type="GO" id="GO:0042813">
    <property type="term" value="F:Wnt receptor activity"/>
    <property type="evidence" value="ECO:0007669"/>
    <property type="project" value="TreeGrafter"/>
</dbReference>
<dbReference type="SMART" id="SM00063">
    <property type="entry name" value="FRI"/>
    <property type="match status" value="1"/>
</dbReference>
<proteinExistence type="predicted"/>
<dbReference type="PANTHER" id="PTHR11309:SF23">
    <property type="entry name" value="FRIZZLED-4"/>
    <property type="match status" value="1"/>
</dbReference>
<gene>
    <name evidence="6" type="ORF">GPUH_LOCUS20067</name>
</gene>
<dbReference type="OrthoDB" id="10053709at2759"/>
<name>A0A183EGH4_9BILA</name>
<dbReference type="AlphaFoldDB" id="A0A183EGH4"/>
<dbReference type="EMBL" id="UYRT01089703">
    <property type="protein sequence ID" value="VDN35233.1"/>
    <property type="molecule type" value="Genomic_DNA"/>
</dbReference>
<keyword evidence="7" id="KW-1185">Reference proteome</keyword>
<feature type="disulfide bond" evidence="3">
    <location>
        <begin position="88"/>
        <end position="112"/>
    </location>
</feature>
<accession>A0A183EGH4</accession>
<evidence type="ECO:0000256" key="3">
    <source>
        <dbReference type="PROSITE-ProRule" id="PRU00090"/>
    </source>
</evidence>
<sequence>MIRPDSPAYSKEDRNRKRMPETTTTMDSQFPNLVGDESESDAANGFSTFDPLIKIRCSSQLKFFLCSIYFPMCTDKVPIAIGPCRPLCERVQMKCEPLLKEFGFPWPVSMNCSKFPLESRILKFNKLTAENNNDAMCMKGPASEEDGSTLSNSPESEIIENMVTPNRCTQPSTIYVNRTAQCVPLCHSNHGYTKV</sequence>
<evidence type="ECO:0000256" key="4">
    <source>
        <dbReference type="SAM" id="MobiDB-lite"/>
    </source>
</evidence>
<evidence type="ECO:0000259" key="5">
    <source>
        <dbReference type="PROSITE" id="PS50038"/>
    </source>
</evidence>
<dbReference type="Gene3D" id="1.10.2000.10">
    <property type="entry name" value="Frizzled cysteine-rich domain"/>
    <property type="match status" value="1"/>
</dbReference>
<feature type="disulfide bond" evidence="3">
    <location>
        <begin position="57"/>
        <end position="95"/>
    </location>
</feature>
<evidence type="ECO:0000256" key="2">
    <source>
        <dbReference type="ARBA" id="ARBA00023157"/>
    </source>
</evidence>
<evidence type="ECO:0000313" key="7">
    <source>
        <dbReference type="Proteomes" id="UP000271098"/>
    </source>
</evidence>
<keyword evidence="2 3" id="KW-1015">Disulfide bond</keyword>
<dbReference type="PANTHER" id="PTHR11309">
    <property type="entry name" value="FRIZZLED"/>
    <property type="match status" value="1"/>
</dbReference>
<dbReference type="GO" id="GO:0005886">
    <property type="term" value="C:plasma membrane"/>
    <property type="evidence" value="ECO:0007669"/>
    <property type="project" value="TreeGrafter"/>
</dbReference>
<keyword evidence="1" id="KW-0217">Developmental protein</keyword>
<dbReference type="InterPro" id="IPR015526">
    <property type="entry name" value="Frizzled/SFRP"/>
</dbReference>
<evidence type="ECO:0000313" key="6">
    <source>
        <dbReference type="EMBL" id="VDN35233.1"/>
    </source>
</evidence>
<dbReference type="SUPFAM" id="SSF63501">
    <property type="entry name" value="Frizzled cysteine-rich domain"/>
    <property type="match status" value="1"/>
</dbReference>
<dbReference type="GO" id="GO:0060070">
    <property type="term" value="P:canonical Wnt signaling pathway"/>
    <property type="evidence" value="ECO:0007669"/>
    <property type="project" value="TreeGrafter"/>
</dbReference>
<feature type="compositionally biased region" description="Basic and acidic residues" evidence="4">
    <location>
        <begin position="10"/>
        <end position="20"/>
    </location>
</feature>
<reference evidence="8" key="1">
    <citation type="submission" date="2016-06" db="UniProtKB">
        <authorList>
            <consortium name="WormBaseParasite"/>
        </authorList>
    </citation>
    <scope>IDENTIFICATION</scope>
</reference>
<dbReference type="Pfam" id="PF01392">
    <property type="entry name" value="Fz"/>
    <property type="match status" value="1"/>
</dbReference>
<comment type="caution">
    <text evidence="3">Lacks conserved residue(s) required for the propagation of feature annotation.</text>
</comment>
<dbReference type="InterPro" id="IPR020067">
    <property type="entry name" value="Frizzled_dom"/>
</dbReference>
<dbReference type="InterPro" id="IPR036790">
    <property type="entry name" value="Frizzled_dom_sf"/>
</dbReference>
<dbReference type="Proteomes" id="UP000271098">
    <property type="component" value="Unassembled WGS sequence"/>
</dbReference>
<feature type="compositionally biased region" description="Polar residues" evidence="4">
    <location>
        <begin position="21"/>
        <end position="31"/>
    </location>
</feature>
<feature type="region of interest" description="Disordered" evidence="4">
    <location>
        <begin position="1"/>
        <end position="34"/>
    </location>
</feature>
<dbReference type="PROSITE" id="PS50038">
    <property type="entry name" value="FZ"/>
    <property type="match status" value="1"/>
</dbReference>
<evidence type="ECO:0000313" key="8">
    <source>
        <dbReference type="WBParaSite" id="GPUH_0002009001-mRNA-1"/>
    </source>
</evidence>
<reference evidence="6 7" key="2">
    <citation type="submission" date="2018-11" db="EMBL/GenBank/DDBJ databases">
        <authorList>
            <consortium name="Pathogen Informatics"/>
        </authorList>
    </citation>
    <scope>NUCLEOTIDE SEQUENCE [LARGE SCALE GENOMIC DNA]</scope>
</reference>
<dbReference type="WBParaSite" id="GPUH_0002009001-mRNA-1">
    <property type="protein sequence ID" value="GPUH_0002009001-mRNA-1"/>
    <property type="gene ID" value="GPUH_0002009001"/>
</dbReference>
<evidence type="ECO:0000256" key="1">
    <source>
        <dbReference type="ARBA" id="ARBA00022473"/>
    </source>
</evidence>
<dbReference type="GO" id="GO:0017147">
    <property type="term" value="F:Wnt-protein binding"/>
    <property type="evidence" value="ECO:0007669"/>
    <property type="project" value="TreeGrafter"/>
</dbReference>